<evidence type="ECO:0000256" key="3">
    <source>
        <dbReference type="ARBA" id="ARBA00011270"/>
    </source>
</evidence>
<evidence type="ECO:0000313" key="12">
    <source>
        <dbReference type="Proteomes" id="UP000187338"/>
    </source>
</evidence>
<dbReference type="RefSeq" id="WP_075865281.1">
    <property type="nucleotide sequence ID" value="NZ_BDJL01000031.1"/>
</dbReference>
<evidence type="ECO:0000256" key="9">
    <source>
        <dbReference type="HAMAP-Rule" id="MF_00131"/>
    </source>
</evidence>
<sequence length="267" mass="28274">MSRIGQVFAEKRSRGEKALIAYTMGGDPNLTLSLEIIKTLAASGADLIEVGLPFSDPLADGPVIQRAGQRALAAGSGPEEVLALIAAARQELSLPLVIMSYLNPILQIGIDEFLRRAAVAGADGLIIPDLPAEEGEEIRAAAAGYGLDLIPLVAPTTGQKRLERIVGHASGFIYCVSVTGVTGARDSLPAEVKSLLQKVKKLTELPVCLGFGIGKPEQIAYIKDYCDGVIVGSALVEIIEDYTKGEIKKDKMLELIAKKVQTLKSVL</sequence>
<comment type="catalytic activity">
    <reaction evidence="8 9">
        <text>(1S,2R)-1-C-(indol-3-yl)glycerol 3-phosphate + L-serine = D-glyceraldehyde 3-phosphate + L-tryptophan + H2O</text>
        <dbReference type="Rhea" id="RHEA:10532"/>
        <dbReference type="ChEBI" id="CHEBI:15377"/>
        <dbReference type="ChEBI" id="CHEBI:33384"/>
        <dbReference type="ChEBI" id="CHEBI:57912"/>
        <dbReference type="ChEBI" id="CHEBI:58866"/>
        <dbReference type="ChEBI" id="CHEBI:59776"/>
        <dbReference type="EC" id="4.2.1.20"/>
    </reaction>
</comment>
<comment type="subunit">
    <text evidence="3 9">Tetramer of two alpha and two beta chains.</text>
</comment>
<keyword evidence="4 9" id="KW-0028">Amino-acid biosynthesis</keyword>
<reference evidence="12" key="1">
    <citation type="submission" date="2016-12" db="EMBL/GenBank/DDBJ databases">
        <title>Draft Genome Sequences od Carboxydothermus pertinax and islandicus, Hydrogenogenic Carboxydotrophic Bacteria.</title>
        <authorList>
            <person name="Fukuyama Y."/>
            <person name="Ohmae K."/>
            <person name="Yoneda Y."/>
            <person name="Yoshida T."/>
            <person name="Sako Y."/>
        </authorList>
    </citation>
    <scope>NUCLEOTIDE SEQUENCE [LARGE SCALE GENOMIC DNA]</scope>
    <source>
        <strain evidence="12">SET</strain>
    </source>
</reference>
<gene>
    <name evidence="9" type="primary">trpA</name>
    <name evidence="11" type="ORF">ciss_10450</name>
</gene>
<dbReference type="AlphaFoldDB" id="A0A1L8D1R2"/>
<comment type="caution">
    <text evidence="11">The sequence shown here is derived from an EMBL/GenBank/DDBJ whole genome shotgun (WGS) entry which is preliminary data.</text>
</comment>
<comment type="similarity">
    <text evidence="9 10">Belongs to the TrpA family.</text>
</comment>
<dbReference type="InterPro" id="IPR013785">
    <property type="entry name" value="Aldolase_TIM"/>
</dbReference>
<accession>A0A1L8D1R2</accession>
<dbReference type="HAMAP" id="MF_00131">
    <property type="entry name" value="Trp_synth_alpha"/>
    <property type="match status" value="1"/>
</dbReference>
<dbReference type="FunFam" id="3.20.20.70:FF:000037">
    <property type="entry name" value="Tryptophan synthase alpha chain"/>
    <property type="match status" value="1"/>
</dbReference>
<evidence type="ECO:0000256" key="10">
    <source>
        <dbReference type="RuleBase" id="RU003662"/>
    </source>
</evidence>
<dbReference type="PANTHER" id="PTHR43406:SF1">
    <property type="entry name" value="TRYPTOPHAN SYNTHASE ALPHA CHAIN, CHLOROPLASTIC"/>
    <property type="match status" value="1"/>
</dbReference>
<dbReference type="UniPathway" id="UPA00035">
    <property type="reaction ID" value="UER00044"/>
</dbReference>
<protein>
    <recommendedName>
        <fullName evidence="9">Tryptophan synthase alpha chain</fullName>
        <ecNumber evidence="9">4.2.1.20</ecNumber>
    </recommendedName>
</protein>
<dbReference type="Pfam" id="PF00290">
    <property type="entry name" value="Trp_syntA"/>
    <property type="match status" value="1"/>
</dbReference>
<evidence type="ECO:0000256" key="7">
    <source>
        <dbReference type="ARBA" id="ARBA00023239"/>
    </source>
</evidence>
<dbReference type="OrthoDB" id="9804578at2"/>
<dbReference type="PROSITE" id="PS00167">
    <property type="entry name" value="TRP_SYNTHASE_ALPHA"/>
    <property type="match status" value="1"/>
</dbReference>
<keyword evidence="6 9" id="KW-0057">Aromatic amino acid biosynthesis</keyword>
<dbReference type="Proteomes" id="UP000187338">
    <property type="component" value="Unassembled WGS sequence"/>
</dbReference>
<dbReference type="InterPro" id="IPR018204">
    <property type="entry name" value="Trp_synthase_alpha_AS"/>
</dbReference>
<keyword evidence="7 9" id="KW-0456">Lyase</keyword>
<feature type="active site" description="Proton acceptor" evidence="9">
    <location>
        <position position="60"/>
    </location>
</feature>
<dbReference type="CDD" id="cd04724">
    <property type="entry name" value="Tryptophan_synthase_alpha"/>
    <property type="match status" value="1"/>
</dbReference>
<comment type="function">
    <text evidence="1 9">The alpha subunit is responsible for the aldol cleavage of indoleglycerol phosphate to indole and glyceraldehyde 3-phosphate.</text>
</comment>
<evidence type="ECO:0000256" key="6">
    <source>
        <dbReference type="ARBA" id="ARBA00023141"/>
    </source>
</evidence>
<feature type="active site" description="Proton acceptor" evidence="9">
    <location>
        <position position="49"/>
    </location>
</feature>
<evidence type="ECO:0000256" key="1">
    <source>
        <dbReference type="ARBA" id="ARBA00003365"/>
    </source>
</evidence>
<dbReference type="InterPro" id="IPR002028">
    <property type="entry name" value="Trp_synthase_suA"/>
</dbReference>
<organism evidence="11 12">
    <name type="scientific">Carboxydothermus islandicus</name>
    <dbReference type="NCBI Taxonomy" id="661089"/>
    <lineage>
        <taxon>Bacteria</taxon>
        <taxon>Bacillati</taxon>
        <taxon>Bacillota</taxon>
        <taxon>Clostridia</taxon>
        <taxon>Thermoanaerobacterales</taxon>
        <taxon>Thermoanaerobacteraceae</taxon>
        <taxon>Carboxydothermus</taxon>
    </lineage>
</organism>
<evidence type="ECO:0000256" key="4">
    <source>
        <dbReference type="ARBA" id="ARBA00022605"/>
    </source>
</evidence>
<dbReference type="NCBIfam" id="TIGR00262">
    <property type="entry name" value="trpA"/>
    <property type="match status" value="1"/>
</dbReference>
<dbReference type="GO" id="GO:0005829">
    <property type="term" value="C:cytosol"/>
    <property type="evidence" value="ECO:0007669"/>
    <property type="project" value="TreeGrafter"/>
</dbReference>
<dbReference type="SUPFAM" id="SSF51366">
    <property type="entry name" value="Ribulose-phoshate binding barrel"/>
    <property type="match status" value="1"/>
</dbReference>
<evidence type="ECO:0000256" key="5">
    <source>
        <dbReference type="ARBA" id="ARBA00022822"/>
    </source>
</evidence>
<dbReference type="STRING" id="661089.ciss_10450"/>
<dbReference type="GO" id="GO:0004834">
    <property type="term" value="F:tryptophan synthase activity"/>
    <property type="evidence" value="ECO:0007669"/>
    <property type="project" value="UniProtKB-UniRule"/>
</dbReference>
<name>A0A1L8D1R2_9THEO</name>
<dbReference type="InterPro" id="IPR011060">
    <property type="entry name" value="RibuloseP-bd_barrel"/>
</dbReference>
<proteinExistence type="inferred from homology"/>
<evidence type="ECO:0000256" key="8">
    <source>
        <dbReference type="ARBA" id="ARBA00049047"/>
    </source>
</evidence>
<evidence type="ECO:0000256" key="2">
    <source>
        <dbReference type="ARBA" id="ARBA00004733"/>
    </source>
</evidence>
<dbReference type="PANTHER" id="PTHR43406">
    <property type="entry name" value="TRYPTOPHAN SYNTHASE, ALPHA CHAIN"/>
    <property type="match status" value="1"/>
</dbReference>
<dbReference type="EMBL" id="BDJL01000031">
    <property type="protein sequence ID" value="GAV25112.1"/>
    <property type="molecule type" value="Genomic_DNA"/>
</dbReference>
<evidence type="ECO:0000313" key="11">
    <source>
        <dbReference type="EMBL" id="GAV25112.1"/>
    </source>
</evidence>
<dbReference type="Gene3D" id="3.20.20.70">
    <property type="entry name" value="Aldolase class I"/>
    <property type="match status" value="1"/>
</dbReference>
<keyword evidence="12" id="KW-1185">Reference proteome</keyword>
<keyword evidence="5 9" id="KW-0822">Tryptophan biosynthesis</keyword>
<dbReference type="EC" id="4.2.1.20" evidence="9"/>
<comment type="pathway">
    <text evidence="2 9">Amino-acid biosynthesis; L-tryptophan biosynthesis; L-tryptophan from chorismate: step 5/5.</text>
</comment>